<sequence>MAGWAEIKQWKPDVVGQVGDHLAAQNKLVVGLQAELDLGRPAGWVGDAAEAAESDLRVRRQALEELAAR</sequence>
<evidence type="ECO:0000313" key="1">
    <source>
        <dbReference type="EMBL" id="MCP2256620.1"/>
    </source>
</evidence>
<accession>A0ABT1HM92</accession>
<dbReference type="Proteomes" id="UP001205311">
    <property type="component" value="Unassembled WGS sequence"/>
</dbReference>
<comment type="caution">
    <text evidence="1">The sequence shown here is derived from an EMBL/GenBank/DDBJ whole genome shotgun (WGS) entry which is preliminary data.</text>
</comment>
<reference evidence="1 2" key="1">
    <citation type="submission" date="2022-06" db="EMBL/GenBank/DDBJ databases">
        <title>Genomic Encyclopedia of Archaeal and Bacterial Type Strains, Phase II (KMG-II): from individual species to whole genera.</title>
        <authorList>
            <person name="Goeker M."/>
        </authorList>
    </citation>
    <scope>NUCLEOTIDE SEQUENCE [LARGE SCALE GENOMIC DNA]</scope>
    <source>
        <strain evidence="1 2">DSM 40477</strain>
    </source>
</reference>
<keyword evidence="2" id="KW-1185">Reference proteome</keyword>
<protein>
    <submittedName>
        <fullName evidence="1">Uncharacterized protein</fullName>
    </submittedName>
</protein>
<proteinExistence type="predicted"/>
<evidence type="ECO:0000313" key="2">
    <source>
        <dbReference type="Proteomes" id="UP001205311"/>
    </source>
</evidence>
<organism evidence="1 2">
    <name type="scientific">Streptoalloteichus tenebrarius (strain ATCC 17920 / DSM 40477 / JCM 4838 / CBS 697.72 / NBRC 16177 / NCIMB 11028 / NRRL B-12390 / A12253. 1 / ISP 5477)</name>
    <name type="common">Streptomyces tenebrarius</name>
    <dbReference type="NCBI Taxonomy" id="1933"/>
    <lineage>
        <taxon>Bacteria</taxon>
        <taxon>Bacillati</taxon>
        <taxon>Actinomycetota</taxon>
        <taxon>Actinomycetes</taxon>
        <taxon>Pseudonocardiales</taxon>
        <taxon>Pseudonocardiaceae</taxon>
        <taxon>Streptoalloteichus</taxon>
    </lineage>
</organism>
<name>A0ABT1HM92_STRSD</name>
<dbReference type="EMBL" id="JAMTCP010000001">
    <property type="protein sequence ID" value="MCP2256620.1"/>
    <property type="molecule type" value="Genomic_DNA"/>
</dbReference>
<gene>
    <name evidence="1" type="ORF">LX15_000303</name>
</gene>
<dbReference type="RefSeq" id="WP_253667597.1">
    <property type="nucleotide sequence ID" value="NZ_JAMTCP010000001.1"/>
</dbReference>